<feature type="domain" description="FAD-dependent urate hydroxylase HpyO/Asp monooxygenase CreE-like FAD/NAD(P)-binding" evidence="1">
    <location>
        <begin position="3"/>
        <end position="143"/>
    </location>
</feature>
<dbReference type="InterPro" id="IPR036188">
    <property type="entry name" value="FAD/NAD-bd_sf"/>
</dbReference>
<sequence>MLAMQLAQLPGGPYDWNVHLVEPRPLLGPGLAYTARRPEYLLNVQSEFLSPFPDQPNHFVEWLQENHMAVCEDHFCPRQLYGRYLQEMVSAILPKPAANGMQFSWHPQAGVLAKVAPDGQSAQVRFSSGRELRSDMVVLALGNFPPIAPTGHSDQHLVHPRYHGNPWAPGALRDIGPQDSVLLIGSGLTAVDILLGLRDDGHRAPIKVVSRHKRWPAAHVRADVSYPSFYEEELAGLTTVVEVLRVVRKHVREAAEQGIDWRPVLDSLRPDTGKIWAAWPLQEQKRFLRHLVSLWTVLRHRSPPQNATIVREMVGKGSVVMQAGRVKQIEERGDDLAVLVEKGQTQEWLLARHVISCTGPLLDYSIIADPLVKSMREEGYLVPDPLHLGILTDENGALLNTEGEVSELFFTLGPSRRPAYFESTSVPELREQAVALAQHLGQKMAIEHAH</sequence>
<name>A0A5B8A1H6_9BACT</name>
<dbReference type="Proteomes" id="UP000305398">
    <property type="component" value="Chromosome"/>
</dbReference>
<dbReference type="KEGG" id="hyj:FHG12_14505"/>
<dbReference type="AlphaFoldDB" id="A0A5B8A1H6"/>
<dbReference type="PANTHER" id="PTHR40254:SF1">
    <property type="entry name" value="BLR0577 PROTEIN"/>
    <property type="match status" value="1"/>
</dbReference>
<proteinExistence type="predicted"/>
<evidence type="ECO:0000313" key="3">
    <source>
        <dbReference type="Proteomes" id="UP000305398"/>
    </source>
</evidence>
<evidence type="ECO:0000259" key="1">
    <source>
        <dbReference type="Pfam" id="PF13454"/>
    </source>
</evidence>
<dbReference type="InterPro" id="IPR038732">
    <property type="entry name" value="HpyO/CreE_NAD-binding"/>
</dbReference>
<keyword evidence="3" id="KW-1185">Reference proteome</keyword>
<dbReference type="SUPFAM" id="SSF51905">
    <property type="entry name" value="FAD/NAD(P)-binding domain"/>
    <property type="match status" value="2"/>
</dbReference>
<accession>A0A5B8A1H6</accession>
<dbReference type="PANTHER" id="PTHR40254">
    <property type="entry name" value="BLR0577 PROTEIN"/>
    <property type="match status" value="1"/>
</dbReference>
<evidence type="ECO:0000313" key="2">
    <source>
        <dbReference type="EMBL" id="QDA61234.1"/>
    </source>
</evidence>
<organism evidence="2 3">
    <name type="scientific">Hymenobacter jejuensis</name>
    <dbReference type="NCBI Taxonomy" id="2502781"/>
    <lineage>
        <taxon>Bacteria</taxon>
        <taxon>Pseudomonadati</taxon>
        <taxon>Bacteroidota</taxon>
        <taxon>Cytophagia</taxon>
        <taxon>Cytophagales</taxon>
        <taxon>Hymenobacteraceae</taxon>
        <taxon>Hymenobacter</taxon>
    </lineage>
</organism>
<protein>
    <recommendedName>
        <fullName evidence="1">FAD-dependent urate hydroxylase HpyO/Asp monooxygenase CreE-like FAD/NAD(P)-binding domain-containing protein</fullName>
    </recommendedName>
</protein>
<dbReference type="InterPro" id="IPR052189">
    <property type="entry name" value="L-asp_N-monooxygenase_NS-form"/>
</dbReference>
<dbReference type="RefSeq" id="WP_139516408.1">
    <property type="nucleotide sequence ID" value="NZ_CP040896.1"/>
</dbReference>
<dbReference type="EMBL" id="CP040896">
    <property type="protein sequence ID" value="QDA61234.1"/>
    <property type="molecule type" value="Genomic_DNA"/>
</dbReference>
<dbReference type="Gene3D" id="3.50.50.60">
    <property type="entry name" value="FAD/NAD(P)-binding domain"/>
    <property type="match status" value="1"/>
</dbReference>
<reference evidence="2 3" key="1">
    <citation type="submission" date="2019-06" db="EMBL/GenBank/DDBJ databases">
        <authorList>
            <person name="Srinivasan S."/>
        </authorList>
    </citation>
    <scope>NUCLEOTIDE SEQUENCE [LARGE SCALE GENOMIC DNA]</scope>
    <source>
        <strain evidence="2 3">17J68-5</strain>
    </source>
</reference>
<gene>
    <name evidence="2" type="ORF">FHG12_14505</name>
</gene>
<dbReference type="OrthoDB" id="6309046at2"/>
<dbReference type="Pfam" id="PF13454">
    <property type="entry name" value="NAD_binding_9"/>
    <property type="match status" value="1"/>
</dbReference>